<dbReference type="KEGG" id="sre:PTSG_12586"/>
<name>F2UIR1_SALR5</name>
<dbReference type="Proteomes" id="UP000007799">
    <property type="component" value="Unassembled WGS sequence"/>
</dbReference>
<gene>
    <name evidence="1" type="ORF">PTSG_12586</name>
</gene>
<keyword evidence="2" id="KW-1185">Reference proteome</keyword>
<sequence length="112" mass="12760">MEVKVGCNLELDRRTSSELTFFGQRWKQALYEDCNIQRVCRFNGDTADTIDVINGYTFRTTALNSAHVDIVKECARDKDFRFNFCTVYAVAEQQCRLAKSIAWTKSTAASDA</sequence>
<protein>
    <submittedName>
        <fullName evidence="1">Uncharacterized protein</fullName>
    </submittedName>
</protein>
<dbReference type="InParanoid" id="F2UIR1"/>
<dbReference type="RefSeq" id="XP_004990949.1">
    <property type="nucleotide sequence ID" value="XM_004990892.1"/>
</dbReference>
<dbReference type="eggNOG" id="ENOG502SWA2">
    <property type="taxonomic scope" value="Eukaryota"/>
</dbReference>
<accession>F2UIR1</accession>
<dbReference type="AlphaFoldDB" id="F2UIR1"/>
<reference evidence="1" key="1">
    <citation type="submission" date="2009-08" db="EMBL/GenBank/DDBJ databases">
        <title>Annotation of Salpingoeca rosetta.</title>
        <authorList>
            <consortium name="The Broad Institute Genome Sequencing Platform"/>
            <person name="Russ C."/>
            <person name="Cuomo C."/>
            <person name="Burger G."/>
            <person name="Gray M.W."/>
            <person name="Holland P.W.H."/>
            <person name="King N."/>
            <person name="Lang F.B.F."/>
            <person name="Roger A.J."/>
            <person name="Ruiz-Trillo I."/>
            <person name="Young S.K."/>
            <person name="Zeng Q."/>
            <person name="Gargeya S."/>
            <person name="Alvarado L."/>
            <person name="Berlin A."/>
            <person name="Chapman S.B."/>
            <person name="Chen Z."/>
            <person name="Freedman E."/>
            <person name="Gellesch M."/>
            <person name="Goldberg J."/>
            <person name="Griggs A."/>
            <person name="Gujja S."/>
            <person name="Heilman E."/>
            <person name="Heiman D."/>
            <person name="Howarth C."/>
            <person name="Mehta T."/>
            <person name="Neiman D."/>
            <person name="Pearson M."/>
            <person name="Roberts A."/>
            <person name="Saif S."/>
            <person name="Shea T."/>
            <person name="Shenoy N."/>
            <person name="Sisk P."/>
            <person name="Stolte C."/>
            <person name="Sykes S."/>
            <person name="White J."/>
            <person name="Yandava C."/>
            <person name="Haas B."/>
            <person name="Nusbaum C."/>
            <person name="Birren B."/>
        </authorList>
    </citation>
    <scope>NUCLEOTIDE SEQUENCE [LARGE SCALE GENOMIC DNA]</scope>
    <source>
        <strain evidence="1">ATCC 50818</strain>
    </source>
</reference>
<dbReference type="GeneID" id="16071511"/>
<organism evidence="2">
    <name type="scientific">Salpingoeca rosetta (strain ATCC 50818 / BSB-021)</name>
    <dbReference type="NCBI Taxonomy" id="946362"/>
    <lineage>
        <taxon>Eukaryota</taxon>
        <taxon>Choanoflagellata</taxon>
        <taxon>Craspedida</taxon>
        <taxon>Salpingoecidae</taxon>
        <taxon>Salpingoeca</taxon>
    </lineage>
</organism>
<proteinExistence type="predicted"/>
<evidence type="ECO:0000313" key="1">
    <source>
        <dbReference type="EMBL" id="EGD77110.1"/>
    </source>
</evidence>
<dbReference type="EMBL" id="GL832976">
    <property type="protein sequence ID" value="EGD77110.1"/>
    <property type="molecule type" value="Genomic_DNA"/>
</dbReference>
<evidence type="ECO:0000313" key="2">
    <source>
        <dbReference type="Proteomes" id="UP000007799"/>
    </source>
</evidence>